<gene>
    <name evidence="3" type="primary">fadM_2</name>
    <name evidence="3" type="ORF">MgSA37_03013</name>
</gene>
<dbReference type="SUPFAM" id="SSF54637">
    <property type="entry name" value="Thioesterase/thiol ester dehydrase-isomerase"/>
    <property type="match status" value="1"/>
</dbReference>
<dbReference type="AlphaFoldDB" id="A0A0X8X7E8"/>
<dbReference type="EC" id="3.1.2.-" evidence="3"/>
<evidence type="ECO:0000313" key="4">
    <source>
        <dbReference type="Proteomes" id="UP000218263"/>
    </source>
</evidence>
<reference evidence="3 4" key="1">
    <citation type="submission" date="2015-12" db="EMBL/GenBank/DDBJ databases">
        <title>Genome sequence of Mucilaginibacter gotjawali.</title>
        <authorList>
            <person name="Lee J.S."/>
            <person name="Lee K.C."/>
            <person name="Kim K.K."/>
            <person name="Lee B.W."/>
        </authorList>
    </citation>
    <scope>NUCLEOTIDE SEQUENCE [LARGE SCALE GENOMIC DNA]</scope>
    <source>
        <strain evidence="3 4">SA3-7</strain>
    </source>
</reference>
<dbReference type="CDD" id="cd00586">
    <property type="entry name" value="4HBT"/>
    <property type="match status" value="1"/>
</dbReference>
<dbReference type="GO" id="GO:0047617">
    <property type="term" value="F:fatty acyl-CoA hydrolase activity"/>
    <property type="evidence" value="ECO:0007669"/>
    <property type="project" value="TreeGrafter"/>
</dbReference>
<sequence length="140" mass="16451">MTDTPIYTTFETELRVRPDDIDMFQHVHNSKYFDYVLAARYEQMERCYGMAMEKFMERGFGWVVRTAYVDYKRALTMGDYFIVTTGIETIDDKGCRVKFSIKNKATNKICCDGWFDYTMIDMATGRGTKVPQDVIELYTI</sequence>
<dbReference type="Gene3D" id="3.10.129.10">
    <property type="entry name" value="Hotdog Thioesterase"/>
    <property type="match status" value="1"/>
</dbReference>
<dbReference type="InterPro" id="IPR029069">
    <property type="entry name" value="HotDog_dom_sf"/>
</dbReference>
<dbReference type="Pfam" id="PF13279">
    <property type="entry name" value="4HBT_2"/>
    <property type="match status" value="1"/>
</dbReference>
<dbReference type="RefSeq" id="WP_096352923.1">
    <property type="nucleotide sequence ID" value="NZ_AP017313.1"/>
</dbReference>
<evidence type="ECO:0000313" key="3">
    <source>
        <dbReference type="EMBL" id="BAU54834.1"/>
    </source>
</evidence>
<evidence type="ECO:0000256" key="2">
    <source>
        <dbReference type="ARBA" id="ARBA00022801"/>
    </source>
</evidence>
<dbReference type="PANTHER" id="PTHR31793">
    <property type="entry name" value="4-HYDROXYBENZOYL-COA THIOESTERASE FAMILY MEMBER"/>
    <property type="match status" value="1"/>
</dbReference>
<keyword evidence="2 3" id="KW-0378">Hydrolase</keyword>
<dbReference type="InterPro" id="IPR050563">
    <property type="entry name" value="4-hydroxybenzoyl-CoA_TE"/>
</dbReference>
<evidence type="ECO:0000256" key="1">
    <source>
        <dbReference type="ARBA" id="ARBA00005953"/>
    </source>
</evidence>
<dbReference type="Proteomes" id="UP000218263">
    <property type="component" value="Chromosome"/>
</dbReference>
<name>A0A0X8X7E8_9SPHI</name>
<dbReference type="OrthoDB" id="9791529at2"/>
<dbReference type="PANTHER" id="PTHR31793:SF27">
    <property type="entry name" value="NOVEL THIOESTERASE SUPERFAMILY DOMAIN AND SAPOSIN A-TYPE DOMAIN CONTAINING PROTEIN (0610012H03RIK)"/>
    <property type="match status" value="1"/>
</dbReference>
<proteinExistence type="inferred from homology"/>
<dbReference type="KEGG" id="mgot:MgSA37_03013"/>
<protein>
    <submittedName>
        <fullName evidence="3">Long-chain acyl-CoA thioesterase FadM</fullName>
        <ecNumber evidence="3">3.1.2.-</ecNumber>
    </submittedName>
</protein>
<accession>A0A0X8X7E8</accession>
<dbReference type="EMBL" id="AP017313">
    <property type="protein sequence ID" value="BAU54834.1"/>
    <property type="molecule type" value="Genomic_DNA"/>
</dbReference>
<organism evidence="3 4">
    <name type="scientific">Mucilaginibacter gotjawali</name>
    <dbReference type="NCBI Taxonomy" id="1550579"/>
    <lineage>
        <taxon>Bacteria</taxon>
        <taxon>Pseudomonadati</taxon>
        <taxon>Bacteroidota</taxon>
        <taxon>Sphingobacteriia</taxon>
        <taxon>Sphingobacteriales</taxon>
        <taxon>Sphingobacteriaceae</taxon>
        <taxon>Mucilaginibacter</taxon>
    </lineage>
</organism>
<keyword evidence="4" id="KW-1185">Reference proteome</keyword>
<comment type="similarity">
    <text evidence="1">Belongs to the 4-hydroxybenzoyl-CoA thioesterase family.</text>
</comment>